<evidence type="ECO:0000256" key="1">
    <source>
        <dbReference type="SAM" id="MobiDB-lite"/>
    </source>
</evidence>
<comment type="caution">
    <text evidence="2">The sequence shown here is derived from an EMBL/GenBank/DDBJ whole genome shotgun (WGS) entry which is preliminary data.</text>
</comment>
<dbReference type="AlphaFoldDB" id="A0AAU9XDT3"/>
<reference evidence="2 3" key="1">
    <citation type="submission" date="2022-05" db="EMBL/GenBank/DDBJ databases">
        <authorList>
            <consortium name="Genoscope - CEA"/>
            <person name="William W."/>
        </authorList>
    </citation>
    <scope>NUCLEOTIDE SEQUENCE [LARGE SCALE GENOMIC DNA]</scope>
</reference>
<name>A0AAU9XDT3_9CNID</name>
<feature type="compositionally biased region" description="Basic and acidic residues" evidence="1">
    <location>
        <begin position="75"/>
        <end position="103"/>
    </location>
</feature>
<gene>
    <name evidence="2" type="ORF">PMEA_00022405</name>
</gene>
<accession>A0AAU9XDT3</accession>
<feature type="non-terminal residue" evidence="2">
    <location>
        <position position="103"/>
    </location>
</feature>
<feature type="region of interest" description="Disordered" evidence="1">
    <location>
        <begin position="66"/>
        <end position="103"/>
    </location>
</feature>
<dbReference type="Proteomes" id="UP001159428">
    <property type="component" value="Unassembled WGS sequence"/>
</dbReference>
<dbReference type="EMBL" id="CALNXJ010000040">
    <property type="protein sequence ID" value="CAH3145191.1"/>
    <property type="molecule type" value="Genomic_DNA"/>
</dbReference>
<proteinExistence type="predicted"/>
<evidence type="ECO:0000313" key="3">
    <source>
        <dbReference type="Proteomes" id="UP001159428"/>
    </source>
</evidence>
<keyword evidence="3" id="KW-1185">Reference proteome</keyword>
<organism evidence="2 3">
    <name type="scientific">Pocillopora meandrina</name>
    <dbReference type="NCBI Taxonomy" id="46732"/>
    <lineage>
        <taxon>Eukaryota</taxon>
        <taxon>Metazoa</taxon>
        <taxon>Cnidaria</taxon>
        <taxon>Anthozoa</taxon>
        <taxon>Hexacorallia</taxon>
        <taxon>Scleractinia</taxon>
        <taxon>Astrocoeniina</taxon>
        <taxon>Pocilloporidae</taxon>
        <taxon>Pocillopora</taxon>
    </lineage>
</organism>
<evidence type="ECO:0000313" key="2">
    <source>
        <dbReference type="EMBL" id="CAH3145191.1"/>
    </source>
</evidence>
<sequence>MASTLRVLLDKRSLPTSEEISISLDVVQALNYLIFRRTRIRLFIEMLMCTVLVSSFSRRCLHVDGPGISGSRSHGCREIKVRRRDQEQRTRTTSFKEDLIGST</sequence>
<protein>
    <submittedName>
        <fullName evidence="2">Uncharacterized protein</fullName>
    </submittedName>
</protein>